<name>A0A2K3QNV0_9HYPO</name>
<protein>
    <submittedName>
        <fullName evidence="2">Uncharacterized protein</fullName>
    </submittedName>
</protein>
<dbReference type="AlphaFoldDB" id="A0A2K3QNV0"/>
<feature type="region of interest" description="Disordered" evidence="1">
    <location>
        <begin position="1"/>
        <end position="30"/>
    </location>
</feature>
<dbReference type="EMBL" id="NRSZ01000141">
    <property type="protein sequence ID" value="PNY29215.1"/>
    <property type="molecule type" value="Genomic_DNA"/>
</dbReference>
<proteinExistence type="predicted"/>
<evidence type="ECO:0000313" key="3">
    <source>
        <dbReference type="Proteomes" id="UP000236621"/>
    </source>
</evidence>
<keyword evidence="3" id="KW-1185">Reference proteome</keyword>
<feature type="compositionally biased region" description="Basic and acidic residues" evidence="1">
    <location>
        <begin position="74"/>
        <end position="87"/>
    </location>
</feature>
<dbReference type="Proteomes" id="UP000236621">
    <property type="component" value="Unassembled WGS sequence"/>
</dbReference>
<feature type="region of interest" description="Disordered" evidence="1">
    <location>
        <begin position="73"/>
        <end position="94"/>
    </location>
</feature>
<gene>
    <name evidence="2" type="ORF">TCAP_00868</name>
</gene>
<sequence length="189" mass="20457">MTATMATHRQLRGHFKEEPGSDPGARMREGGWDVPVWSRRAESEGCSLISSLICPYVSVRRSGQTLLGRANWRPAEDGASKRSENRGRRPSCGKLSSVNISAVVRLRQRRRWAATNTHDATLDGGVFRDTRLCCSGGEARAGGDWRTSTQRATVPDPASHGTRPGPSGSLDNAVAVEHGGPGPRRRPTC</sequence>
<comment type="caution">
    <text evidence="2">The sequence shown here is derived from an EMBL/GenBank/DDBJ whole genome shotgun (WGS) entry which is preliminary data.</text>
</comment>
<organism evidence="2 3">
    <name type="scientific">Tolypocladium capitatum</name>
    <dbReference type="NCBI Taxonomy" id="45235"/>
    <lineage>
        <taxon>Eukaryota</taxon>
        <taxon>Fungi</taxon>
        <taxon>Dikarya</taxon>
        <taxon>Ascomycota</taxon>
        <taxon>Pezizomycotina</taxon>
        <taxon>Sordariomycetes</taxon>
        <taxon>Hypocreomycetidae</taxon>
        <taxon>Hypocreales</taxon>
        <taxon>Ophiocordycipitaceae</taxon>
        <taxon>Tolypocladium</taxon>
    </lineage>
</organism>
<evidence type="ECO:0000256" key="1">
    <source>
        <dbReference type="SAM" id="MobiDB-lite"/>
    </source>
</evidence>
<evidence type="ECO:0000313" key="2">
    <source>
        <dbReference type="EMBL" id="PNY29215.1"/>
    </source>
</evidence>
<feature type="region of interest" description="Disordered" evidence="1">
    <location>
        <begin position="138"/>
        <end position="189"/>
    </location>
</feature>
<dbReference type="OrthoDB" id="10656845at2759"/>
<reference evidence="2 3" key="1">
    <citation type="submission" date="2017-08" db="EMBL/GenBank/DDBJ databases">
        <title>Harnessing the power of phylogenomics to disentangle the directionality and signatures of interkingdom host jumping in the parasitic fungal genus Tolypocladium.</title>
        <authorList>
            <person name="Quandt C.A."/>
            <person name="Patterson W."/>
            <person name="Spatafora J.W."/>
        </authorList>
    </citation>
    <scope>NUCLEOTIDE SEQUENCE [LARGE SCALE GENOMIC DNA]</scope>
    <source>
        <strain evidence="2 3">CBS 113982</strain>
    </source>
</reference>
<feature type="compositionally biased region" description="Basic and acidic residues" evidence="1">
    <location>
        <begin position="14"/>
        <end position="30"/>
    </location>
</feature>
<accession>A0A2K3QNV0</accession>